<keyword evidence="1" id="KW-1133">Transmembrane helix</keyword>
<sequence length="431" mass="45418">MPESSVQQPLWSLANRLSGGAVGPLLSFVALFALPLLGAVVLSASEFAFWALLSTIAAVALSLDFGGVALVTARFFAEPRARLMMKSSALSASGALTVGAFACVVWIPYRHTELGQSIPAAAAIAAIVTMSFASAIRSVLMVVAQAALIANRLALRNTATAGHAFLAAIATSVLLFTTQSFWALPLGWLVSGILVMSVVLPWWWRARTPDLTKVTVTQHFEWRQYAGLRTLSTITSSAWLNSDRWIIGALGGPVLLAAYEVAWRFAALPRYLLAILMLRVGADVAGLGRSDKQQLRAMLGGATLIAVVAGSLSCAPVAAAYFAFVSLTGAEPRWPMFLAMLAAFTVSGVTAPLSMAGAAVGNAWIDFPYAFGALVMSGGAAVIAARSELPDVFIIGYLTATVISVLCYFLYAPALVRRGLETRETTGPSEI</sequence>
<feature type="transmembrane region" description="Helical" evidence="1">
    <location>
        <begin position="155"/>
        <end position="176"/>
    </location>
</feature>
<evidence type="ECO:0000256" key="1">
    <source>
        <dbReference type="SAM" id="Phobius"/>
    </source>
</evidence>
<dbReference type="RefSeq" id="WP_255063123.1">
    <property type="nucleotide sequence ID" value="NZ_JANDBD010000011.1"/>
</dbReference>
<feature type="transmembrane region" description="Helical" evidence="1">
    <location>
        <begin position="245"/>
        <end position="262"/>
    </location>
</feature>
<organism evidence="2 3">
    <name type="scientific">Mycolicibacterium arenosum</name>
    <dbReference type="NCBI Taxonomy" id="2952157"/>
    <lineage>
        <taxon>Bacteria</taxon>
        <taxon>Bacillati</taxon>
        <taxon>Actinomycetota</taxon>
        <taxon>Actinomycetes</taxon>
        <taxon>Mycobacteriales</taxon>
        <taxon>Mycobacteriaceae</taxon>
        <taxon>Mycolicibacterium</taxon>
    </lineage>
</organism>
<keyword evidence="3" id="KW-1185">Reference proteome</keyword>
<feature type="transmembrane region" description="Helical" evidence="1">
    <location>
        <begin position="392"/>
        <end position="411"/>
    </location>
</feature>
<name>A0ABT1M807_9MYCO</name>
<feature type="transmembrane region" description="Helical" evidence="1">
    <location>
        <begin position="48"/>
        <end position="77"/>
    </location>
</feature>
<reference evidence="2 3" key="1">
    <citation type="submission" date="2022-06" db="EMBL/GenBank/DDBJ databases">
        <title>Mycolicibacterium sp. CAU 1645 isolated from seawater.</title>
        <authorList>
            <person name="Kim W."/>
        </authorList>
    </citation>
    <scope>NUCLEOTIDE SEQUENCE [LARGE SCALE GENOMIC DNA]</scope>
    <source>
        <strain evidence="2 3">CAU 1645</strain>
    </source>
</reference>
<feature type="transmembrane region" description="Helical" evidence="1">
    <location>
        <begin position="89"/>
        <end position="109"/>
    </location>
</feature>
<protein>
    <submittedName>
        <fullName evidence="2">Uncharacterized protein</fullName>
    </submittedName>
</protein>
<evidence type="ECO:0000313" key="3">
    <source>
        <dbReference type="Proteomes" id="UP001651690"/>
    </source>
</evidence>
<feature type="transmembrane region" description="Helical" evidence="1">
    <location>
        <begin position="299"/>
        <end position="324"/>
    </location>
</feature>
<proteinExistence type="predicted"/>
<feature type="transmembrane region" description="Helical" evidence="1">
    <location>
        <begin position="121"/>
        <end position="143"/>
    </location>
</feature>
<dbReference type="Proteomes" id="UP001651690">
    <property type="component" value="Unassembled WGS sequence"/>
</dbReference>
<gene>
    <name evidence="2" type="ORF">NM203_24245</name>
</gene>
<dbReference type="EMBL" id="JANDBD010000011">
    <property type="protein sequence ID" value="MCP9275303.1"/>
    <property type="molecule type" value="Genomic_DNA"/>
</dbReference>
<accession>A0ABT1M807</accession>
<feature type="transmembrane region" description="Helical" evidence="1">
    <location>
        <begin position="336"/>
        <end position="360"/>
    </location>
</feature>
<evidence type="ECO:0000313" key="2">
    <source>
        <dbReference type="EMBL" id="MCP9275303.1"/>
    </source>
</evidence>
<comment type="caution">
    <text evidence="2">The sequence shown here is derived from an EMBL/GenBank/DDBJ whole genome shotgun (WGS) entry which is preliminary data.</text>
</comment>
<feature type="transmembrane region" description="Helical" evidence="1">
    <location>
        <begin position="21"/>
        <end position="42"/>
    </location>
</feature>
<keyword evidence="1" id="KW-0812">Transmembrane</keyword>
<feature type="transmembrane region" description="Helical" evidence="1">
    <location>
        <begin position="182"/>
        <end position="204"/>
    </location>
</feature>
<feature type="transmembrane region" description="Helical" evidence="1">
    <location>
        <begin position="268"/>
        <end position="287"/>
    </location>
</feature>
<feature type="transmembrane region" description="Helical" evidence="1">
    <location>
        <begin position="367"/>
        <end position="386"/>
    </location>
</feature>
<keyword evidence="1" id="KW-0472">Membrane</keyword>